<dbReference type="OrthoDB" id="3176554at2"/>
<evidence type="ECO:0000256" key="2">
    <source>
        <dbReference type="ARBA" id="ARBA00023015"/>
    </source>
</evidence>
<keyword evidence="4" id="KW-0804">Transcription</keyword>
<gene>
    <name evidence="6" type="ORF">FNH04_28315</name>
</gene>
<organism evidence="6 7">
    <name type="scientific">Streptomyces phyllanthi</name>
    <dbReference type="NCBI Taxonomy" id="1803180"/>
    <lineage>
        <taxon>Bacteria</taxon>
        <taxon>Bacillati</taxon>
        <taxon>Actinomycetota</taxon>
        <taxon>Actinomycetes</taxon>
        <taxon>Kitasatosporales</taxon>
        <taxon>Streptomycetaceae</taxon>
        <taxon>Streptomyces</taxon>
    </lineage>
</organism>
<dbReference type="GO" id="GO:0003677">
    <property type="term" value="F:DNA binding"/>
    <property type="evidence" value="ECO:0007669"/>
    <property type="project" value="UniProtKB-KW"/>
</dbReference>
<dbReference type="PANTHER" id="PTHR30346">
    <property type="entry name" value="TRANSCRIPTIONAL DUAL REGULATOR HCAR-RELATED"/>
    <property type="match status" value="1"/>
</dbReference>
<dbReference type="Pfam" id="PF03466">
    <property type="entry name" value="LysR_substrate"/>
    <property type="match status" value="1"/>
</dbReference>
<evidence type="ECO:0000313" key="7">
    <source>
        <dbReference type="Proteomes" id="UP000326979"/>
    </source>
</evidence>
<evidence type="ECO:0000256" key="1">
    <source>
        <dbReference type="ARBA" id="ARBA00009437"/>
    </source>
</evidence>
<dbReference type="InterPro" id="IPR005119">
    <property type="entry name" value="LysR_subst-bd"/>
</dbReference>
<dbReference type="AlphaFoldDB" id="A0A5N8WBC1"/>
<keyword evidence="3" id="KW-0238">DNA-binding</keyword>
<reference evidence="6 7" key="1">
    <citation type="submission" date="2019-07" db="EMBL/GenBank/DDBJ databases">
        <title>New species of Amycolatopsis and Streptomyces.</title>
        <authorList>
            <person name="Duangmal K."/>
            <person name="Teo W.F.A."/>
            <person name="Lipun K."/>
        </authorList>
    </citation>
    <scope>NUCLEOTIDE SEQUENCE [LARGE SCALE GENOMIC DNA]</scope>
    <source>
        <strain evidence="6 7">TISTR 2346</strain>
    </source>
</reference>
<dbReference type="Gene3D" id="3.40.190.10">
    <property type="entry name" value="Periplasmic binding protein-like II"/>
    <property type="match status" value="2"/>
</dbReference>
<comment type="caution">
    <text evidence="6">The sequence shown here is derived from an EMBL/GenBank/DDBJ whole genome shotgun (WGS) entry which is preliminary data.</text>
</comment>
<proteinExistence type="inferred from homology"/>
<dbReference type="SUPFAM" id="SSF53850">
    <property type="entry name" value="Periplasmic binding protein-like II"/>
    <property type="match status" value="1"/>
</dbReference>
<dbReference type="Proteomes" id="UP000326979">
    <property type="component" value="Unassembled WGS sequence"/>
</dbReference>
<dbReference type="GO" id="GO:0003700">
    <property type="term" value="F:DNA-binding transcription factor activity"/>
    <property type="evidence" value="ECO:0007669"/>
    <property type="project" value="TreeGrafter"/>
</dbReference>
<dbReference type="GO" id="GO:0032993">
    <property type="term" value="C:protein-DNA complex"/>
    <property type="evidence" value="ECO:0007669"/>
    <property type="project" value="TreeGrafter"/>
</dbReference>
<evidence type="ECO:0000256" key="3">
    <source>
        <dbReference type="ARBA" id="ARBA00023125"/>
    </source>
</evidence>
<dbReference type="CDD" id="cd08414">
    <property type="entry name" value="PBP2_LTTR_aromatics_like"/>
    <property type="match status" value="1"/>
</dbReference>
<evidence type="ECO:0000313" key="6">
    <source>
        <dbReference type="EMBL" id="MPY43664.1"/>
    </source>
</evidence>
<name>A0A5N8WBC1_9ACTN</name>
<sequence>MLASCADNGEHLTVRVREPEIPAQLEALASGTIDVGFLRWRPGCPADPTAVCLLEEEVVLALPEHHRLARLQAVPTAELRGERDIRRPALRRGTRLRDPVGQPAELGGFPPRLAVPVKDFIAALTLVGGDLGVALLPRSLRCVHMPGVVHPSVADAGLTTPLVGMRRRQETSPAVHRVIRLLHAAVADRAPS</sequence>
<dbReference type="PANTHER" id="PTHR30346:SF17">
    <property type="entry name" value="LYSR FAMILY TRANSCRIPTIONAL REGULATOR"/>
    <property type="match status" value="1"/>
</dbReference>
<accession>A0A5N8WBC1</accession>
<comment type="similarity">
    <text evidence="1">Belongs to the LysR transcriptional regulatory family.</text>
</comment>
<evidence type="ECO:0000256" key="4">
    <source>
        <dbReference type="ARBA" id="ARBA00023163"/>
    </source>
</evidence>
<protein>
    <recommendedName>
        <fullName evidence="5">LysR substrate-binding domain-containing protein</fullName>
    </recommendedName>
</protein>
<evidence type="ECO:0000259" key="5">
    <source>
        <dbReference type="Pfam" id="PF03466"/>
    </source>
</evidence>
<keyword evidence="2" id="KW-0805">Transcription regulation</keyword>
<dbReference type="EMBL" id="VJZE01000246">
    <property type="protein sequence ID" value="MPY43664.1"/>
    <property type="molecule type" value="Genomic_DNA"/>
</dbReference>
<feature type="domain" description="LysR substrate-binding" evidence="5">
    <location>
        <begin position="9"/>
        <end position="185"/>
    </location>
</feature>
<keyword evidence="7" id="KW-1185">Reference proteome</keyword>